<keyword evidence="1" id="KW-1133">Transmembrane helix</keyword>
<feature type="transmembrane region" description="Helical" evidence="1">
    <location>
        <begin position="66"/>
        <end position="93"/>
    </location>
</feature>
<name>A0ABU2H0P3_9ACTN</name>
<evidence type="ECO:0000313" key="2">
    <source>
        <dbReference type="EMBL" id="MDS1268867.1"/>
    </source>
</evidence>
<keyword evidence="1" id="KW-0812">Transmembrane</keyword>
<gene>
    <name evidence="2" type="ORF">RIF23_01010</name>
</gene>
<sequence length="138" mass="14690">MRVGRILYWRLWVGYCLDRLGAELQPARTVARRWSRVAGGAIARCARPVGAALASVRPRPLTDAGLLTLVTVVALGALTLAAGLGYGVAYWMLTAPEDVLVAGVAVVVGVLLLVMVALVFGARRDARAPRRRSLGEGR</sequence>
<accession>A0ABU2H0P3</accession>
<comment type="caution">
    <text evidence="2">The sequence shown here is derived from an EMBL/GenBank/DDBJ whole genome shotgun (WGS) entry which is preliminary data.</text>
</comment>
<evidence type="ECO:0000313" key="3">
    <source>
        <dbReference type="Proteomes" id="UP001250214"/>
    </source>
</evidence>
<keyword evidence="1" id="KW-0472">Membrane</keyword>
<reference evidence="3" key="1">
    <citation type="submission" date="2023-07" db="EMBL/GenBank/DDBJ databases">
        <title>Novel species in the genus Lipingzhangella isolated from Sambhar Salt Lake.</title>
        <authorList>
            <person name="Jiya N."/>
            <person name="Kajale S."/>
            <person name="Sharma A."/>
        </authorList>
    </citation>
    <scope>NUCLEOTIDE SEQUENCE [LARGE SCALE GENOMIC DNA]</scope>
    <source>
        <strain evidence="3">LS1_29</strain>
    </source>
</reference>
<proteinExistence type="predicted"/>
<protein>
    <recommendedName>
        <fullName evidence="4">Superfamily III holin-X</fullName>
    </recommendedName>
</protein>
<dbReference type="EMBL" id="JAVLVT010000001">
    <property type="protein sequence ID" value="MDS1268867.1"/>
    <property type="molecule type" value="Genomic_DNA"/>
</dbReference>
<dbReference type="Proteomes" id="UP001250214">
    <property type="component" value="Unassembled WGS sequence"/>
</dbReference>
<evidence type="ECO:0008006" key="4">
    <source>
        <dbReference type="Google" id="ProtNLM"/>
    </source>
</evidence>
<evidence type="ECO:0000256" key="1">
    <source>
        <dbReference type="SAM" id="Phobius"/>
    </source>
</evidence>
<organism evidence="2 3">
    <name type="scientific">Lipingzhangella rawalii</name>
    <dbReference type="NCBI Taxonomy" id="2055835"/>
    <lineage>
        <taxon>Bacteria</taxon>
        <taxon>Bacillati</taxon>
        <taxon>Actinomycetota</taxon>
        <taxon>Actinomycetes</taxon>
        <taxon>Streptosporangiales</taxon>
        <taxon>Nocardiopsidaceae</taxon>
        <taxon>Lipingzhangella</taxon>
    </lineage>
</organism>
<feature type="transmembrane region" description="Helical" evidence="1">
    <location>
        <begin position="99"/>
        <end position="122"/>
    </location>
</feature>
<keyword evidence="3" id="KW-1185">Reference proteome</keyword>